<keyword evidence="3" id="KW-1185">Reference proteome</keyword>
<dbReference type="EMBL" id="CP029343">
    <property type="protein sequence ID" value="AWL07596.1"/>
    <property type="molecule type" value="Genomic_DNA"/>
</dbReference>
<dbReference type="AlphaFoldDB" id="A0A2S2DS02"/>
<reference evidence="2 3" key="1">
    <citation type="submission" date="2018-05" db="EMBL/GenBank/DDBJ databases">
        <title>Complete genome sequence of Massilia oculi sp. nov. CCUG 43427T (=DSM 26321T), the type strain of M. oculi, and comparison with genome sequences of other Massilia strains.</title>
        <authorList>
            <person name="Zhu B."/>
        </authorList>
    </citation>
    <scope>NUCLEOTIDE SEQUENCE [LARGE SCALE GENOMIC DNA]</scope>
    <source>
        <strain evidence="2 3">CCUG 43427</strain>
    </source>
</reference>
<evidence type="ECO:0000313" key="2">
    <source>
        <dbReference type="EMBL" id="AWL07596.1"/>
    </source>
</evidence>
<sequence length="80" mass="8449">MVLLAPLVAMQFTHQVVWSGGDFAAAALLLAGAGLACLRTARRVARWRPWQRVAAVGALALLFAALWVELAVGVFFGLGS</sequence>
<dbReference type="KEGG" id="mtim:DIR46_02975"/>
<keyword evidence="1" id="KW-1133">Transmembrane helix</keyword>
<evidence type="ECO:0000313" key="3">
    <source>
        <dbReference type="Proteomes" id="UP000245820"/>
    </source>
</evidence>
<feature type="transmembrane region" description="Helical" evidence="1">
    <location>
        <begin position="53"/>
        <end position="78"/>
    </location>
</feature>
<evidence type="ECO:0000256" key="1">
    <source>
        <dbReference type="SAM" id="Phobius"/>
    </source>
</evidence>
<proteinExistence type="predicted"/>
<dbReference type="Proteomes" id="UP000245820">
    <property type="component" value="Chromosome"/>
</dbReference>
<name>A0A2S2DS02_9BURK</name>
<feature type="transmembrane region" description="Helical" evidence="1">
    <location>
        <begin position="23"/>
        <end position="41"/>
    </location>
</feature>
<organism evidence="2 3">
    <name type="scientific">Massilia oculi</name>
    <dbReference type="NCBI Taxonomy" id="945844"/>
    <lineage>
        <taxon>Bacteria</taxon>
        <taxon>Pseudomonadati</taxon>
        <taxon>Pseudomonadota</taxon>
        <taxon>Betaproteobacteria</taxon>
        <taxon>Burkholderiales</taxon>
        <taxon>Oxalobacteraceae</taxon>
        <taxon>Telluria group</taxon>
        <taxon>Massilia</taxon>
    </lineage>
</organism>
<accession>A0A2S2DS02</accession>
<gene>
    <name evidence="2" type="ORF">DIR46_02975</name>
</gene>
<protein>
    <submittedName>
        <fullName evidence="2">Uncharacterized protein</fullName>
    </submittedName>
</protein>
<keyword evidence="1" id="KW-0812">Transmembrane</keyword>
<keyword evidence="1" id="KW-0472">Membrane</keyword>